<protein>
    <submittedName>
        <fullName evidence="1">Uncharacterized protein</fullName>
    </submittedName>
</protein>
<sequence length="111" mass="12350">MNAIVKYTGGGAIAPALVGKVKAFDSGCISLLRMCQKRVKMKKLVKSSNKDEVNKMTPSDQQQLKAHLKAVAKILYRNTEPTELKSFESIEKSVRQKMLSEVGPEIGNFFF</sequence>
<reference evidence="1 2" key="1">
    <citation type="submission" date="2012-05" db="EMBL/GenBank/DDBJ databases">
        <title>Finished plasmid 3 of genome of Oscillatoria sp. PCC 7112.</title>
        <authorList>
            <consortium name="US DOE Joint Genome Institute"/>
            <person name="Gugger M."/>
            <person name="Coursin T."/>
            <person name="Rippka R."/>
            <person name="Tandeau De Marsac N."/>
            <person name="Huntemann M."/>
            <person name="Wei C.-L."/>
            <person name="Han J."/>
            <person name="Detter J.C."/>
            <person name="Han C."/>
            <person name="Tapia R."/>
            <person name="Davenport K."/>
            <person name="Daligault H."/>
            <person name="Erkkila T."/>
            <person name="Gu W."/>
            <person name="Munk A.C.C."/>
            <person name="Teshima H."/>
            <person name="Xu Y."/>
            <person name="Chain P."/>
            <person name="Chen A."/>
            <person name="Krypides N."/>
            <person name="Mavromatis K."/>
            <person name="Markowitz V."/>
            <person name="Szeto E."/>
            <person name="Ivanova N."/>
            <person name="Mikhailova N."/>
            <person name="Ovchinnikova G."/>
            <person name="Pagani I."/>
            <person name="Pati A."/>
            <person name="Goodwin L."/>
            <person name="Peters L."/>
            <person name="Pitluck S."/>
            <person name="Woyke T."/>
            <person name="Kerfeld C."/>
        </authorList>
    </citation>
    <scope>NUCLEOTIDE SEQUENCE [LARGE SCALE GENOMIC DNA]</scope>
    <source>
        <strain evidence="1 2">PCC 7112</strain>
        <plasmid evidence="1 2">pOSC7112.03</plasmid>
    </source>
</reference>
<keyword evidence="1" id="KW-0614">Plasmid</keyword>
<proteinExistence type="predicted"/>
<name>K9VTY1_9CYAN</name>
<gene>
    <name evidence="1" type="ORF">Osc7112_6854</name>
</gene>
<dbReference type="Proteomes" id="UP000010478">
    <property type="component" value="Plasmid pOSC7112.03"/>
</dbReference>
<dbReference type="AlphaFoldDB" id="K9VTY1"/>
<dbReference type="HOGENOM" id="CLU_2155815_0_0_3"/>
<organism evidence="1 2">
    <name type="scientific">Phormidium nigroviride PCC 7112</name>
    <dbReference type="NCBI Taxonomy" id="179408"/>
    <lineage>
        <taxon>Bacteria</taxon>
        <taxon>Bacillati</taxon>
        <taxon>Cyanobacteriota</taxon>
        <taxon>Cyanophyceae</taxon>
        <taxon>Oscillatoriophycideae</taxon>
        <taxon>Oscillatoriales</taxon>
        <taxon>Oscillatoriaceae</taxon>
        <taxon>Phormidium</taxon>
    </lineage>
</organism>
<evidence type="ECO:0000313" key="1">
    <source>
        <dbReference type="EMBL" id="AFZ10937.1"/>
    </source>
</evidence>
<evidence type="ECO:0000313" key="2">
    <source>
        <dbReference type="Proteomes" id="UP000010478"/>
    </source>
</evidence>
<geneLocation type="plasmid" evidence="1 2">
    <name>pOSC7112.03</name>
</geneLocation>
<dbReference type="KEGG" id="oni:Osc7112_6854"/>
<keyword evidence="2" id="KW-1185">Reference proteome</keyword>
<dbReference type="EMBL" id="CP003617">
    <property type="protein sequence ID" value="AFZ10937.1"/>
    <property type="molecule type" value="Genomic_DNA"/>
</dbReference>
<accession>K9VTY1</accession>